<organism evidence="2 3">
    <name type="scientific">Dictyostelium purpureum</name>
    <name type="common">Slime mold</name>
    <dbReference type="NCBI Taxonomy" id="5786"/>
    <lineage>
        <taxon>Eukaryota</taxon>
        <taxon>Amoebozoa</taxon>
        <taxon>Evosea</taxon>
        <taxon>Eumycetozoa</taxon>
        <taxon>Dictyostelia</taxon>
        <taxon>Dictyosteliales</taxon>
        <taxon>Dictyosteliaceae</taxon>
        <taxon>Dictyostelium</taxon>
    </lineage>
</organism>
<dbReference type="eggNOG" id="ENOG502S7FA">
    <property type="taxonomic scope" value="Eukaryota"/>
</dbReference>
<dbReference type="GeneID" id="10509171"/>
<reference evidence="3" key="1">
    <citation type="journal article" date="2011" name="Genome Biol.">
        <title>Comparative genomics of the social amoebae Dictyostelium discoideum and Dictyostelium purpureum.</title>
        <authorList>
            <consortium name="US DOE Joint Genome Institute (JGI-PGF)"/>
            <person name="Sucgang R."/>
            <person name="Kuo A."/>
            <person name="Tian X."/>
            <person name="Salerno W."/>
            <person name="Parikh A."/>
            <person name="Feasley C.L."/>
            <person name="Dalin E."/>
            <person name="Tu H."/>
            <person name="Huang E."/>
            <person name="Barry K."/>
            <person name="Lindquist E."/>
            <person name="Shapiro H."/>
            <person name="Bruce D."/>
            <person name="Schmutz J."/>
            <person name="Salamov A."/>
            <person name="Fey P."/>
            <person name="Gaudet P."/>
            <person name="Anjard C."/>
            <person name="Babu M.M."/>
            <person name="Basu S."/>
            <person name="Bushmanova Y."/>
            <person name="van der Wel H."/>
            <person name="Katoh-Kurasawa M."/>
            <person name="Dinh C."/>
            <person name="Coutinho P.M."/>
            <person name="Saito T."/>
            <person name="Elias M."/>
            <person name="Schaap P."/>
            <person name="Kay R.R."/>
            <person name="Henrissat B."/>
            <person name="Eichinger L."/>
            <person name="Rivero F."/>
            <person name="Putnam N.H."/>
            <person name="West C.M."/>
            <person name="Loomis W.F."/>
            <person name="Chisholm R.L."/>
            <person name="Shaulsky G."/>
            <person name="Strassmann J.E."/>
            <person name="Queller D.C."/>
            <person name="Kuspa A."/>
            <person name="Grigoriev I.V."/>
        </authorList>
    </citation>
    <scope>NUCLEOTIDE SEQUENCE [LARGE SCALE GENOMIC DNA]</scope>
    <source>
        <strain evidence="3">QSDP1</strain>
    </source>
</reference>
<dbReference type="VEuPathDB" id="AmoebaDB:DICPUDRAFT_96310"/>
<dbReference type="AlphaFoldDB" id="F0Z777"/>
<gene>
    <name evidence="2" type="ORF">DICPUDRAFT_96310</name>
</gene>
<keyword evidence="3" id="KW-1185">Reference proteome</keyword>
<evidence type="ECO:0000313" key="2">
    <source>
        <dbReference type="EMBL" id="EGC40210.1"/>
    </source>
</evidence>
<name>F0Z777_DICPU</name>
<dbReference type="Proteomes" id="UP000001064">
    <property type="component" value="Unassembled WGS sequence"/>
</dbReference>
<evidence type="ECO:0000256" key="1">
    <source>
        <dbReference type="SAM" id="MobiDB-lite"/>
    </source>
</evidence>
<protein>
    <submittedName>
        <fullName evidence="2">Uncharacterized protein</fullName>
    </submittedName>
</protein>
<dbReference type="EMBL" id="GL870945">
    <property type="protein sequence ID" value="EGC40210.1"/>
    <property type="molecule type" value="Genomic_DNA"/>
</dbReference>
<dbReference type="RefSeq" id="XP_003283279.1">
    <property type="nucleotide sequence ID" value="XM_003283231.1"/>
</dbReference>
<accession>F0Z777</accession>
<feature type="region of interest" description="Disordered" evidence="1">
    <location>
        <begin position="349"/>
        <end position="383"/>
    </location>
</feature>
<dbReference type="KEGG" id="dpp:DICPUDRAFT_96310"/>
<feature type="compositionally biased region" description="Low complexity" evidence="1">
    <location>
        <begin position="13"/>
        <end position="28"/>
    </location>
</feature>
<dbReference type="OrthoDB" id="16851at2759"/>
<dbReference type="InParanoid" id="F0Z777"/>
<evidence type="ECO:0000313" key="3">
    <source>
        <dbReference type="Proteomes" id="UP000001064"/>
    </source>
</evidence>
<feature type="compositionally biased region" description="Acidic residues" evidence="1">
    <location>
        <begin position="358"/>
        <end position="383"/>
    </location>
</feature>
<proteinExistence type="predicted"/>
<dbReference type="STRING" id="5786.F0Z777"/>
<feature type="region of interest" description="Disordered" evidence="1">
    <location>
        <begin position="1"/>
        <end position="42"/>
    </location>
</feature>
<sequence length="383" mass="42929">MALKRKSDKIEENNSGSDTETESTTDTNNKVKKTETNSSGKADDKSKEEIFKILSHDNIKNLKANEVKEWLSEIAYQLLNNVVIFINGKEHMLVEIEFYFNGYNHVDEFTHGDSMQRERGTWYFHRTNGAGYKGGSFKGMDITFGCGSGDGASKDDNGAYGGILIRSVQKLSDQSIIDGPSLCVDNILKLTNSKDVASFVQDNGRSIFQSENPLLYMKLRSEVEKEQPKLVLPKVVAPNNILSCGRVGLTFKRYKKGQEYFIGGDYRYLRLPDKVKKGKHYMTVKLALAGKDSVSIKNIIGSTAAAIDKLKAQVKIGQSKSRDDLKDYKGDLTTDEICQLLSLCDKLTKERDTSDNSQDNDDNDNDNDDKENEEEQDADSQDE</sequence>
<dbReference type="OMA" id="KKGKHYM"/>